<sequence>MRLLLDTHIYLWAVTDSRSLKPAARRLIESADEVFVSAASIWEIAIKAKLGKLQADPQALAAAIPDSGFSELPVRASHAAGVGLLPLHHSDPFDRLLVAQAMAEPLHLLTADAMLAPYSELVMLA</sequence>
<dbReference type="InterPro" id="IPR029060">
    <property type="entry name" value="PIN-like_dom_sf"/>
</dbReference>
<dbReference type="PANTHER" id="PTHR36173">
    <property type="entry name" value="RIBONUCLEASE VAPC16-RELATED"/>
    <property type="match status" value="1"/>
</dbReference>
<evidence type="ECO:0000259" key="1">
    <source>
        <dbReference type="Pfam" id="PF01850"/>
    </source>
</evidence>
<dbReference type="InterPro" id="IPR002716">
    <property type="entry name" value="PIN_dom"/>
</dbReference>
<evidence type="ECO:0000313" key="2">
    <source>
        <dbReference type="EMBL" id="GAA0766608.1"/>
    </source>
</evidence>
<feature type="domain" description="PIN" evidence="1">
    <location>
        <begin position="4"/>
        <end position="116"/>
    </location>
</feature>
<dbReference type="EMBL" id="BAAAEW010000044">
    <property type="protein sequence ID" value="GAA0766608.1"/>
    <property type="molecule type" value="Genomic_DNA"/>
</dbReference>
<comment type="caution">
    <text evidence="2">The sequence shown here is derived from an EMBL/GenBank/DDBJ whole genome shotgun (WGS) entry which is preliminary data.</text>
</comment>
<dbReference type="InterPro" id="IPR041705">
    <property type="entry name" value="PIN_Sll0205"/>
</dbReference>
<dbReference type="RefSeq" id="WP_141289635.1">
    <property type="nucleotide sequence ID" value="NZ_BAAAEW010000044.1"/>
</dbReference>
<accession>A0ABP3VSB1</accession>
<dbReference type="Proteomes" id="UP001500279">
    <property type="component" value="Unassembled WGS sequence"/>
</dbReference>
<dbReference type="CDD" id="cd09872">
    <property type="entry name" value="PIN_Sll0205-like"/>
    <property type="match status" value="1"/>
</dbReference>
<evidence type="ECO:0000313" key="3">
    <source>
        <dbReference type="Proteomes" id="UP001500279"/>
    </source>
</evidence>
<keyword evidence="3" id="KW-1185">Reference proteome</keyword>
<reference evidence="3" key="1">
    <citation type="journal article" date="2019" name="Int. J. Syst. Evol. Microbiol.">
        <title>The Global Catalogue of Microorganisms (GCM) 10K type strain sequencing project: providing services to taxonomists for standard genome sequencing and annotation.</title>
        <authorList>
            <consortium name="The Broad Institute Genomics Platform"/>
            <consortium name="The Broad Institute Genome Sequencing Center for Infectious Disease"/>
            <person name="Wu L."/>
            <person name="Ma J."/>
        </authorList>
    </citation>
    <scope>NUCLEOTIDE SEQUENCE [LARGE SCALE GENOMIC DNA]</scope>
    <source>
        <strain evidence="3">JCM 15503</strain>
    </source>
</reference>
<dbReference type="PANTHER" id="PTHR36173:SF2">
    <property type="entry name" value="RIBONUCLEASE VAPC16"/>
    <property type="match status" value="1"/>
</dbReference>
<dbReference type="InterPro" id="IPR052919">
    <property type="entry name" value="TA_system_RNase"/>
</dbReference>
<name>A0ABP3VSB1_9BURK</name>
<organism evidence="2 3">
    <name type="scientific">Ideonella azotifigens</name>
    <dbReference type="NCBI Taxonomy" id="513160"/>
    <lineage>
        <taxon>Bacteria</taxon>
        <taxon>Pseudomonadati</taxon>
        <taxon>Pseudomonadota</taxon>
        <taxon>Betaproteobacteria</taxon>
        <taxon>Burkholderiales</taxon>
        <taxon>Sphaerotilaceae</taxon>
        <taxon>Ideonella</taxon>
    </lineage>
</organism>
<gene>
    <name evidence="2" type="ORF">GCM10009107_54840</name>
</gene>
<dbReference type="Pfam" id="PF01850">
    <property type="entry name" value="PIN"/>
    <property type="match status" value="1"/>
</dbReference>
<protein>
    <submittedName>
        <fullName evidence="2">Type II toxin-antitoxin system VapC family toxin</fullName>
    </submittedName>
</protein>
<dbReference type="SUPFAM" id="SSF88723">
    <property type="entry name" value="PIN domain-like"/>
    <property type="match status" value="1"/>
</dbReference>
<proteinExistence type="predicted"/>
<dbReference type="Gene3D" id="3.40.50.1010">
    <property type="entry name" value="5'-nuclease"/>
    <property type="match status" value="1"/>
</dbReference>